<sequence length="493" mass="58649">MQMIDLLEKKERAIYQLYLRLQDSVRPLTLKELSQELDLSRSTLTRYIQAFCEHAEEEQLDLAFRIEGDFLLMERSSVLTKQDILSFLCRESIKYQILLYLFDKEEFSIQGLSQTLLISEATLNRQLSSLNKSLQENKISIRNGRIKGSELQIRYFYYQLFWQTMTQAQMEKRLAYQEQLGNLSIFERFYESSFNPRQEQQLALWLTIQQKRMRLRHLDFKDLVQLMKPYEEHKFYKRLRKFALTIHQQFAFSFHEGEIMCLFAFLFSQFLLKPEKLEQVLGFGGPIMQATSWAYQAIRSYFSSQLPMVEEGLYHLNQILSQFYFFQSSIQTGMERWAVAEDQFKEEALSLLTEVHQTLYGRKWSLTALEKSVFVPKIVSLYVYLSQVKPIRLRIGFVSSYHQVLAYPLLHQLRQSLERNRFASIEEYQEGMTYDYIISDGFPLKNKQVYYLQGGLAYQDLQSLKAILDGLYQEKELEAEKISQQPDFTIERR</sequence>
<gene>
    <name evidence="4" type="ORF">INT76_01840</name>
</gene>
<feature type="domain" description="Mga helix-turn-helix" evidence="3">
    <location>
        <begin position="81"/>
        <end position="161"/>
    </location>
</feature>
<accession>A0ABX7YLD3</accession>
<dbReference type="Pfam" id="PF05043">
    <property type="entry name" value="Mga"/>
    <property type="match status" value="1"/>
</dbReference>
<evidence type="ECO:0000313" key="5">
    <source>
        <dbReference type="Proteomes" id="UP000677616"/>
    </source>
</evidence>
<dbReference type="PANTHER" id="PTHR30185">
    <property type="entry name" value="CRYPTIC BETA-GLUCOSIDE BGL OPERON ANTITERMINATOR"/>
    <property type="match status" value="1"/>
</dbReference>
<protein>
    <submittedName>
        <fullName evidence="4">Helix-turn-helix domain-containing protein</fullName>
    </submittedName>
</protein>
<dbReference type="Gene3D" id="1.10.10.10">
    <property type="entry name" value="Winged helix-like DNA-binding domain superfamily/Winged helix DNA-binding domain"/>
    <property type="match status" value="1"/>
</dbReference>
<dbReference type="InterPro" id="IPR050661">
    <property type="entry name" value="BglG_antiterminators"/>
</dbReference>
<reference evidence="4 5" key="1">
    <citation type="submission" date="2021-04" db="EMBL/GenBank/DDBJ databases">
        <title>Complete genome sequence of a novel Streptococcus species.</title>
        <authorList>
            <person name="Teng J.L.L."/>
        </authorList>
    </citation>
    <scope>NUCLEOTIDE SEQUENCE [LARGE SCALE GENOMIC DNA]</scope>
    <source>
        <strain evidence="4 5">HKU75</strain>
    </source>
</reference>
<dbReference type="InterPro" id="IPR036388">
    <property type="entry name" value="WH-like_DNA-bd_sf"/>
</dbReference>
<dbReference type="Proteomes" id="UP000677616">
    <property type="component" value="Chromosome"/>
</dbReference>
<keyword evidence="1" id="KW-0805">Transcription regulation</keyword>
<dbReference type="PANTHER" id="PTHR30185:SF18">
    <property type="entry name" value="TRANSCRIPTIONAL REGULATOR MTLR"/>
    <property type="match status" value="1"/>
</dbReference>
<proteinExistence type="predicted"/>
<evidence type="ECO:0000259" key="3">
    <source>
        <dbReference type="Pfam" id="PF05043"/>
    </source>
</evidence>
<evidence type="ECO:0000256" key="2">
    <source>
        <dbReference type="ARBA" id="ARBA00023163"/>
    </source>
</evidence>
<name>A0ABX7YLD3_9STRE</name>
<organism evidence="4 5">
    <name type="scientific">Streptococcus oriscaviae</name>
    <dbReference type="NCBI Taxonomy" id="2781599"/>
    <lineage>
        <taxon>Bacteria</taxon>
        <taxon>Bacillati</taxon>
        <taxon>Bacillota</taxon>
        <taxon>Bacilli</taxon>
        <taxon>Lactobacillales</taxon>
        <taxon>Streptococcaceae</taxon>
        <taxon>Streptococcus</taxon>
    </lineage>
</organism>
<dbReference type="EMBL" id="CP073084">
    <property type="protein sequence ID" value="QUE54656.1"/>
    <property type="molecule type" value="Genomic_DNA"/>
</dbReference>
<evidence type="ECO:0000313" key="4">
    <source>
        <dbReference type="EMBL" id="QUE54656.1"/>
    </source>
</evidence>
<evidence type="ECO:0000256" key="1">
    <source>
        <dbReference type="ARBA" id="ARBA00023015"/>
    </source>
</evidence>
<keyword evidence="5" id="KW-1185">Reference proteome</keyword>
<keyword evidence="2" id="KW-0804">Transcription</keyword>
<dbReference type="InterPro" id="IPR007737">
    <property type="entry name" value="Mga_HTH"/>
</dbReference>